<feature type="compositionally biased region" description="Basic and acidic residues" evidence="1">
    <location>
        <begin position="406"/>
        <end position="418"/>
    </location>
</feature>
<evidence type="ECO:0000313" key="2">
    <source>
        <dbReference type="EMBL" id="KAK0737406.1"/>
    </source>
</evidence>
<reference evidence="2" key="1">
    <citation type="submission" date="2023-06" db="EMBL/GenBank/DDBJ databases">
        <title>Genome-scale phylogeny and comparative genomics of the fungal order Sordariales.</title>
        <authorList>
            <consortium name="Lawrence Berkeley National Laboratory"/>
            <person name="Hensen N."/>
            <person name="Bonometti L."/>
            <person name="Westerberg I."/>
            <person name="Brannstrom I.O."/>
            <person name="Guillou S."/>
            <person name="Cros-Aarteil S."/>
            <person name="Calhoun S."/>
            <person name="Haridas S."/>
            <person name="Kuo A."/>
            <person name="Mondo S."/>
            <person name="Pangilinan J."/>
            <person name="Riley R."/>
            <person name="Labutti K."/>
            <person name="Andreopoulos B."/>
            <person name="Lipzen A."/>
            <person name="Chen C."/>
            <person name="Yanf M."/>
            <person name="Daum C."/>
            <person name="Ng V."/>
            <person name="Clum A."/>
            <person name="Steindorff A."/>
            <person name="Ohm R."/>
            <person name="Martin F."/>
            <person name="Silar P."/>
            <person name="Natvig D."/>
            <person name="Lalanne C."/>
            <person name="Gautier V."/>
            <person name="Ament-Velasquez S.L."/>
            <person name="Kruys A."/>
            <person name="Hutchinson M.I."/>
            <person name="Powell A.J."/>
            <person name="Barry K."/>
            <person name="Miller A.N."/>
            <person name="Grigoriev I.V."/>
            <person name="Debuchy R."/>
            <person name="Gladieux P."/>
            <person name="Thoren M.H."/>
            <person name="Johannesson H."/>
        </authorList>
    </citation>
    <scope>NUCLEOTIDE SEQUENCE</scope>
    <source>
        <strain evidence="2">CBS 540.89</strain>
    </source>
</reference>
<keyword evidence="3" id="KW-1185">Reference proteome</keyword>
<dbReference type="AlphaFoldDB" id="A0AA40EGZ3"/>
<dbReference type="Proteomes" id="UP001172159">
    <property type="component" value="Unassembled WGS sequence"/>
</dbReference>
<gene>
    <name evidence="2" type="ORF">B0T21DRAFT_450539</name>
</gene>
<comment type="caution">
    <text evidence="2">The sequence shown here is derived from an EMBL/GenBank/DDBJ whole genome shotgun (WGS) entry which is preliminary data.</text>
</comment>
<evidence type="ECO:0000256" key="1">
    <source>
        <dbReference type="SAM" id="MobiDB-lite"/>
    </source>
</evidence>
<feature type="compositionally biased region" description="Low complexity" evidence="1">
    <location>
        <begin position="432"/>
        <end position="445"/>
    </location>
</feature>
<accession>A0AA40EGZ3</accession>
<dbReference type="EMBL" id="JAUKTV010000005">
    <property type="protein sequence ID" value="KAK0737406.1"/>
    <property type="molecule type" value="Genomic_DNA"/>
</dbReference>
<protein>
    <submittedName>
        <fullName evidence="2">Uncharacterized protein</fullName>
    </submittedName>
</protein>
<feature type="region of interest" description="Disordered" evidence="1">
    <location>
        <begin position="406"/>
        <end position="462"/>
    </location>
</feature>
<evidence type="ECO:0000313" key="3">
    <source>
        <dbReference type="Proteomes" id="UP001172159"/>
    </source>
</evidence>
<name>A0AA40EGZ3_9PEZI</name>
<sequence length="462" mass="52396">MANNTTEDVATNTTVTTGTDINVRFANADNAEDVDAIYELNLQQHLNSPLWNHVFPDLSNKGTGHPYYKLFQTLVKEHIKYSAQDPRSFYLVAEASNSSTSKPEILASACFEWITNHHKNKKASRYQIAEDRAIKVNFTSTSSILGSHLEPKDASRIRQFIKYFAIDQFSTITDFFITYHFHPSQPQIPKLPTTTQERLSDIVQHYKALQEEVLDLVFRPEKPKSVNHPKTYPGLWYCHNLTHTRSASVPDPLKSSSIIHLLAWMEDAVDLYLCSPGNNIPPGPDIICVPLPNSRWSVRQSFWEPHYSKLATEKIPVVPAQAPTGLFDSLRQKLGSSSRSSTSKEKEKVIEYSTYLRRTDGRVREDPQRCLYKPGRREYAERFYKEKWGRERKEADEAREEYFKRQEELEKQKEKERDEEGEEAVAGGGGSSSSASSGSTRARTGGFQGASGFSKGVSIFGV</sequence>
<organism evidence="2 3">
    <name type="scientific">Apiosordaria backusii</name>
    <dbReference type="NCBI Taxonomy" id="314023"/>
    <lineage>
        <taxon>Eukaryota</taxon>
        <taxon>Fungi</taxon>
        <taxon>Dikarya</taxon>
        <taxon>Ascomycota</taxon>
        <taxon>Pezizomycotina</taxon>
        <taxon>Sordariomycetes</taxon>
        <taxon>Sordariomycetidae</taxon>
        <taxon>Sordariales</taxon>
        <taxon>Lasiosphaeriaceae</taxon>
        <taxon>Apiosordaria</taxon>
    </lineage>
</organism>
<proteinExistence type="predicted"/>